<dbReference type="EMBL" id="REGA01000021">
    <property type="protein sequence ID" value="RQG91043.1"/>
    <property type="molecule type" value="Genomic_DNA"/>
</dbReference>
<proteinExistence type="predicted"/>
<dbReference type="Proteomes" id="UP000282323">
    <property type="component" value="Unassembled WGS sequence"/>
</dbReference>
<comment type="caution">
    <text evidence="1">The sequence shown here is derived from an EMBL/GenBank/DDBJ whole genome shotgun (WGS) entry which is preliminary data.</text>
</comment>
<name>A0A3N6LNT9_NATCH</name>
<gene>
    <name evidence="1" type="ORF">EA473_19040</name>
</gene>
<protein>
    <submittedName>
        <fullName evidence="1">Uncharacterized protein</fullName>
    </submittedName>
</protein>
<evidence type="ECO:0000313" key="1">
    <source>
        <dbReference type="EMBL" id="RQG91043.1"/>
    </source>
</evidence>
<accession>A0A3N6LNT9</accession>
<organism evidence="1 2">
    <name type="scientific">Natrarchaeobius chitinivorans</name>
    <dbReference type="NCBI Taxonomy" id="1679083"/>
    <lineage>
        <taxon>Archaea</taxon>
        <taxon>Methanobacteriati</taxon>
        <taxon>Methanobacteriota</taxon>
        <taxon>Stenosarchaea group</taxon>
        <taxon>Halobacteria</taxon>
        <taxon>Halobacteriales</taxon>
        <taxon>Natrialbaceae</taxon>
        <taxon>Natrarchaeobius</taxon>
    </lineage>
</organism>
<reference evidence="1 2" key="1">
    <citation type="submission" date="2018-10" db="EMBL/GenBank/DDBJ databases">
        <title>Natrarchaeobius chitinivorans gen. nov., sp. nov., and Natrarchaeobius haloalkaliphilus sp. nov., alkaliphilic, chitin-utilizing haloarchaea from hypersaline alkaline lakes.</title>
        <authorList>
            <person name="Sorokin D.Y."/>
            <person name="Elcheninov A.G."/>
            <person name="Kostrikina N.A."/>
            <person name="Bale N.J."/>
            <person name="Sinninghe Damste J.S."/>
            <person name="Khijniak T.V."/>
            <person name="Kublanov I.V."/>
            <person name="Toshchakov S.V."/>
        </authorList>
    </citation>
    <scope>NUCLEOTIDE SEQUENCE [LARGE SCALE GENOMIC DNA]</scope>
    <source>
        <strain evidence="1 2">AArcht4T</strain>
    </source>
</reference>
<evidence type="ECO:0000313" key="2">
    <source>
        <dbReference type="Proteomes" id="UP000282323"/>
    </source>
</evidence>
<sequence length="64" mass="7223">MVVVSPGHGDTSPYGCWYRTERQHRLLPPEWGGIVATECHCTPDRGTDRRSVCKSLQLLLQNTL</sequence>
<dbReference type="AlphaFoldDB" id="A0A3N6LNT9"/>
<keyword evidence="2" id="KW-1185">Reference proteome</keyword>